<keyword evidence="9" id="KW-0408">Iron</keyword>
<keyword evidence="6 17" id="KW-0223">Dioxygenase</keyword>
<dbReference type="EMBL" id="HBUF01559554">
    <property type="protein sequence ID" value="CAG6761669.1"/>
    <property type="molecule type" value="Transcribed_RNA"/>
</dbReference>
<keyword evidence="5" id="KW-0809">Transit peptide</keyword>
<keyword evidence="7" id="KW-0007">Acetylation</keyword>
<dbReference type="EMBL" id="HBUF01259731">
    <property type="protein sequence ID" value="CAG6682560.1"/>
    <property type="molecule type" value="Transcribed_RNA"/>
</dbReference>
<evidence type="ECO:0000256" key="11">
    <source>
        <dbReference type="ARBA" id="ARBA00050990"/>
    </source>
</evidence>
<comment type="cofactor">
    <cofactor evidence="1">
        <name>Fe(2+)</name>
        <dbReference type="ChEBI" id="CHEBI:29033"/>
    </cofactor>
</comment>
<dbReference type="EMBL" id="HBUF01559556">
    <property type="protein sequence ID" value="CAG6761671.1"/>
    <property type="molecule type" value="Transcribed_RNA"/>
</dbReference>
<dbReference type="SMART" id="SM00849">
    <property type="entry name" value="Lactamase_B"/>
    <property type="match status" value="1"/>
</dbReference>
<evidence type="ECO:0000256" key="10">
    <source>
        <dbReference type="ARBA" id="ARBA00023128"/>
    </source>
</evidence>
<evidence type="ECO:0000256" key="2">
    <source>
        <dbReference type="ARBA" id="ARBA00004173"/>
    </source>
</evidence>
<dbReference type="EMBL" id="HBUF01259733">
    <property type="protein sequence ID" value="CAG6682564.1"/>
    <property type="molecule type" value="Transcribed_RNA"/>
</dbReference>
<keyword evidence="8" id="KW-0560">Oxidoreductase</keyword>
<keyword evidence="4" id="KW-0479">Metal-binding</keyword>
<evidence type="ECO:0000256" key="5">
    <source>
        <dbReference type="ARBA" id="ARBA00022946"/>
    </source>
</evidence>
<dbReference type="CDD" id="cd07724">
    <property type="entry name" value="POD-like_MBL-fold"/>
    <property type="match status" value="1"/>
</dbReference>
<evidence type="ECO:0000256" key="12">
    <source>
        <dbReference type="ARBA" id="ARBA00065219"/>
    </source>
</evidence>
<evidence type="ECO:0000256" key="3">
    <source>
        <dbReference type="ARBA" id="ARBA00006759"/>
    </source>
</evidence>
<organism evidence="17">
    <name type="scientific">Cacopsylla melanoneura</name>
    <dbReference type="NCBI Taxonomy" id="428564"/>
    <lineage>
        <taxon>Eukaryota</taxon>
        <taxon>Metazoa</taxon>
        <taxon>Ecdysozoa</taxon>
        <taxon>Arthropoda</taxon>
        <taxon>Hexapoda</taxon>
        <taxon>Insecta</taxon>
        <taxon>Pterygota</taxon>
        <taxon>Neoptera</taxon>
        <taxon>Paraneoptera</taxon>
        <taxon>Hemiptera</taxon>
        <taxon>Sternorrhyncha</taxon>
        <taxon>Psylloidea</taxon>
        <taxon>Psyllidae</taxon>
        <taxon>Psyllinae</taxon>
        <taxon>Cacopsylla</taxon>
    </lineage>
</organism>
<accession>A0A8D8X3P5</accession>
<dbReference type="EMBL" id="HBUF01559555">
    <property type="protein sequence ID" value="CAG6761670.1"/>
    <property type="molecule type" value="Transcribed_RNA"/>
</dbReference>
<evidence type="ECO:0000256" key="13">
    <source>
        <dbReference type="ARBA" id="ARBA00066686"/>
    </source>
</evidence>
<dbReference type="FunFam" id="3.60.15.10:FF:000013">
    <property type="entry name" value="Persulfide dioxygenase ETHE1, mitochondrial"/>
    <property type="match status" value="1"/>
</dbReference>
<dbReference type="EMBL" id="HBUF01259732">
    <property type="protein sequence ID" value="CAG6682562.1"/>
    <property type="molecule type" value="Transcribed_RNA"/>
</dbReference>
<evidence type="ECO:0000256" key="8">
    <source>
        <dbReference type="ARBA" id="ARBA00023002"/>
    </source>
</evidence>
<dbReference type="PANTHER" id="PTHR43084">
    <property type="entry name" value="PERSULFIDE DIOXYGENASE ETHE1"/>
    <property type="match status" value="1"/>
</dbReference>
<dbReference type="GO" id="GO:0070813">
    <property type="term" value="P:hydrogen sulfide metabolic process"/>
    <property type="evidence" value="ECO:0007669"/>
    <property type="project" value="TreeGrafter"/>
</dbReference>
<comment type="catalytic activity">
    <reaction evidence="11">
        <text>S-sulfanylglutathione + O2 + H2O = sulfite + glutathione + 2 H(+)</text>
        <dbReference type="Rhea" id="RHEA:12981"/>
        <dbReference type="ChEBI" id="CHEBI:15377"/>
        <dbReference type="ChEBI" id="CHEBI:15378"/>
        <dbReference type="ChEBI" id="CHEBI:15379"/>
        <dbReference type="ChEBI" id="CHEBI:17359"/>
        <dbReference type="ChEBI" id="CHEBI:57925"/>
        <dbReference type="ChEBI" id="CHEBI:58905"/>
        <dbReference type="EC" id="1.13.11.18"/>
    </reaction>
</comment>
<reference evidence="17" key="1">
    <citation type="submission" date="2021-05" db="EMBL/GenBank/DDBJ databases">
        <authorList>
            <person name="Alioto T."/>
            <person name="Alioto T."/>
            <person name="Gomez Garrido J."/>
        </authorList>
    </citation>
    <scope>NUCLEOTIDE SEQUENCE</scope>
</reference>
<proteinExistence type="inferred from homology"/>
<evidence type="ECO:0000313" key="17">
    <source>
        <dbReference type="EMBL" id="CAG6682562.1"/>
    </source>
</evidence>
<dbReference type="AlphaFoldDB" id="A0A8D8X3P5"/>
<dbReference type="GO" id="GO:0050313">
    <property type="term" value="F:sulfur dioxygenase activity"/>
    <property type="evidence" value="ECO:0007669"/>
    <property type="project" value="UniProtKB-EC"/>
</dbReference>
<evidence type="ECO:0000256" key="15">
    <source>
        <dbReference type="ARBA" id="ARBA00077964"/>
    </source>
</evidence>
<dbReference type="InterPro" id="IPR036866">
    <property type="entry name" value="RibonucZ/Hydroxyglut_hydro"/>
</dbReference>
<dbReference type="GO" id="GO:0005739">
    <property type="term" value="C:mitochondrion"/>
    <property type="evidence" value="ECO:0007669"/>
    <property type="project" value="UniProtKB-SubCell"/>
</dbReference>
<comment type="subcellular location">
    <subcellularLocation>
        <location evidence="2">Mitochondrion</location>
    </subcellularLocation>
</comment>
<dbReference type="PANTHER" id="PTHR43084:SF1">
    <property type="entry name" value="PERSULFIDE DIOXYGENASE ETHE1, MITOCHONDRIAL"/>
    <property type="match status" value="1"/>
</dbReference>
<evidence type="ECO:0000256" key="7">
    <source>
        <dbReference type="ARBA" id="ARBA00022990"/>
    </source>
</evidence>
<dbReference type="InterPro" id="IPR051682">
    <property type="entry name" value="Mito_Persulfide_Diox"/>
</dbReference>
<comment type="subunit">
    <text evidence="12">Homodimer. Monomer. Interacts with TST. May interact with RELA.</text>
</comment>
<dbReference type="GO" id="GO:0006749">
    <property type="term" value="P:glutathione metabolic process"/>
    <property type="evidence" value="ECO:0007669"/>
    <property type="project" value="InterPro"/>
</dbReference>
<evidence type="ECO:0000256" key="6">
    <source>
        <dbReference type="ARBA" id="ARBA00022964"/>
    </source>
</evidence>
<sequence length="274" mass="30762">MTRTRFPLLIKTLLSHSTVQHRNSSSSRILENAFSNSFLFRQLFDHTSSTYTYILADKLSKETIIIDPVLEQVERDLRLIKELGLSLKYVVNTHVHADHITGSGKIKTLMKGVQSVISKESGAVADVHVTHGDNIQFGDQELEVRATPGHTNGCVTYVNQGEGMVFTGDTLLIRGCGRTDFQQGDSHRLYQSVAREIFTLPEHFRIYPAHDYRGFAHSTVGEEKRFNPRLGDEKTEDEFVNIMNNLKLSLPKKIDEAVPANIICGLQDGVPIEP</sequence>
<evidence type="ECO:0000256" key="1">
    <source>
        <dbReference type="ARBA" id="ARBA00001954"/>
    </source>
</evidence>
<evidence type="ECO:0000256" key="9">
    <source>
        <dbReference type="ARBA" id="ARBA00023004"/>
    </source>
</evidence>
<dbReference type="EC" id="1.13.11.18" evidence="13"/>
<keyword evidence="10" id="KW-0496">Mitochondrion</keyword>
<dbReference type="Gene3D" id="3.60.15.10">
    <property type="entry name" value="Ribonuclease Z/Hydroxyacylglutathione hydrolase-like"/>
    <property type="match status" value="1"/>
</dbReference>
<name>A0A8D8X3P5_9HEMI</name>
<evidence type="ECO:0000259" key="16">
    <source>
        <dbReference type="SMART" id="SM00849"/>
    </source>
</evidence>
<dbReference type="InterPro" id="IPR044528">
    <property type="entry name" value="POD-like_MBL-fold"/>
</dbReference>
<dbReference type="InterPro" id="IPR001279">
    <property type="entry name" value="Metallo-B-lactamas"/>
</dbReference>
<dbReference type="Pfam" id="PF00753">
    <property type="entry name" value="Lactamase_B"/>
    <property type="match status" value="1"/>
</dbReference>
<dbReference type="SUPFAM" id="SSF56281">
    <property type="entry name" value="Metallo-hydrolase/oxidoreductase"/>
    <property type="match status" value="1"/>
</dbReference>
<comment type="similarity">
    <text evidence="3">Belongs to the metallo-beta-lactamase superfamily. Glyoxalase II family.</text>
</comment>
<feature type="domain" description="Metallo-beta-lactamase" evidence="16">
    <location>
        <begin position="49"/>
        <end position="210"/>
    </location>
</feature>
<dbReference type="GO" id="GO:0031123">
    <property type="term" value="P:RNA 3'-end processing"/>
    <property type="evidence" value="ECO:0007669"/>
    <property type="project" value="UniProtKB-ARBA"/>
</dbReference>
<evidence type="ECO:0000256" key="4">
    <source>
        <dbReference type="ARBA" id="ARBA00022723"/>
    </source>
</evidence>
<dbReference type="GO" id="GO:0046872">
    <property type="term" value="F:metal ion binding"/>
    <property type="evidence" value="ECO:0007669"/>
    <property type="project" value="UniProtKB-KW"/>
</dbReference>
<protein>
    <recommendedName>
        <fullName evidence="14">Persulfide dioxygenase ETHE1, mitochondrial</fullName>
        <ecNumber evidence="13">1.13.11.18</ecNumber>
    </recommendedName>
    <alternativeName>
        <fullName evidence="15">Sulfur dioxygenase ETHE1</fullName>
    </alternativeName>
</protein>
<evidence type="ECO:0000256" key="14">
    <source>
        <dbReference type="ARBA" id="ARBA00067300"/>
    </source>
</evidence>